<accession>A0ABS2P4P4</accession>
<organism evidence="2 3">
    <name type="scientific">Sutcliffiella tianshenii</name>
    <dbReference type="NCBI Taxonomy" id="1463404"/>
    <lineage>
        <taxon>Bacteria</taxon>
        <taxon>Bacillati</taxon>
        <taxon>Bacillota</taxon>
        <taxon>Bacilli</taxon>
        <taxon>Bacillales</taxon>
        <taxon>Bacillaceae</taxon>
        <taxon>Sutcliffiella</taxon>
    </lineage>
</organism>
<dbReference type="Proteomes" id="UP000737402">
    <property type="component" value="Unassembled WGS sequence"/>
</dbReference>
<protein>
    <submittedName>
        <fullName evidence="2">Uncharacterized protein YneF (UPF0154 family)</fullName>
    </submittedName>
</protein>
<evidence type="ECO:0000256" key="1">
    <source>
        <dbReference type="SAM" id="Phobius"/>
    </source>
</evidence>
<keyword evidence="1" id="KW-0472">Membrane</keyword>
<keyword evidence="1" id="KW-0812">Transmembrane</keyword>
<proteinExistence type="predicted"/>
<feature type="transmembrane region" description="Helical" evidence="1">
    <location>
        <begin position="43"/>
        <end position="61"/>
    </location>
</feature>
<sequence length="65" mass="7234">MMLALGILGALVLIGGLFATIQLAGRGDKEYQNETKGNVTRLTLMYIALLILIILGFFIYLKWFV</sequence>
<evidence type="ECO:0000313" key="2">
    <source>
        <dbReference type="EMBL" id="MBM7621602.1"/>
    </source>
</evidence>
<dbReference type="EMBL" id="JAFBED010000009">
    <property type="protein sequence ID" value="MBM7621602.1"/>
    <property type="molecule type" value="Genomic_DNA"/>
</dbReference>
<evidence type="ECO:0000313" key="3">
    <source>
        <dbReference type="Proteomes" id="UP000737402"/>
    </source>
</evidence>
<keyword evidence="1" id="KW-1133">Transmembrane helix</keyword>
<keyword evidence="3" id="KW-1185">Reference proteome</keyword>
<name>A0ABS2P4P4_9BACI</name>
<dbReference type="RefSeq" id="WP_204418385.1">
    <property type="nucleotide sequence ID" value="NZ_JAFBED010000009.1"/>
</dbReference>
<reference evidence="2 3" key="1">
    <citation type="submission" date="2021-01" db="EMBL/GenBank/DDBJ databases">
        <title>Genomic Encyclopedia of Type Strains, Phase IV (KMG-IV): sequencing the most valuable type-strain genomes for metagenomic binning, comparative biology and taxonomic classification.</title>
        <authorList>
            <person name="Goeker M."/>
        </authorList>
    </citation>
    <scope>NUCLEOTIDE SEQUENCE [LARGE SCALE GENOMIC DNA]</scope>
    <source>
        <strain evidence="2 3">DSM 25879</strain>
    </source>
</reference>
<comment type="caution">
    <text evidence="2">The sequence shown here is derived from an EMBL/GenBank/DDBJ whole genome shotgun (WGS) entry which is preliminary data.</text>
</comment>
<gene>
    <name evidence="2" type="ORF">JOC95_003491</name>
</gene>